<organism evidence="2 3">
    <name type="scientific">Yoonia maricola</name>
    <dbReference type="NCBI Taxonomy" id="420999"/>
    <lineage>
        <taxon>Bacteria</taxon>
        <taxon>Pseudomonadati</taxon>
        <taxon>Pseudomonadota</taxon>
        <taxon>Alphaproteobacteria</taxon>
        <taxon>Rhodobacterales</taxon>
        <taxon>Paracoccaceae</taxon>
        <taxon>Yoonia</taxon>
    </lineage>
</organism>
<dbReference type="AlphaFoldDB" id="A0A2M8WNG2"/>
<sequence length="270" mass="28748">MKHIIAMAALAFCPTDVVAQDAQTACAETWEDIVVFAGDFGEQIAAATVESGADGWCMVAASLDDDDIEAAFRTDQLVQAPQNARSFEVTIEAFSTCIGVFDIAAMLSYQPETGALRLHQMTARADDGRGVRIDANMRLDDFEAGLDFLATLPAVIAQDAAISVFVTPGLLQEAEVDLSSLSRVALDDALRDVSPRQVDRRARSEFLRFAGATPNAQGTLDLIVEISGGKTVLQIAPALDALRSNAEIADALATVLMDATVGLVWKPGRM</sequence>
<dbReference type="OrthoDB" id="7817824at2"/>
<feature type="signal peptide" evidence="1">
    <location>
        <begin position="1"/>
        <end position="19"/>
    </location>
</feature>
<dbReference type="EMBL" id="PGTY01000001">
    <property type="protein sequence ID" value="PJI92406.1"/>
    <property type="molecule type" value="Genomic_DNA"/>
</dbReference>
<accession>A0A2M8WNG2</accession>
<dbReference type="Proteomes" id="UP000228531">
    <property type="component" value="Unassembled WGS sequence"/>
</dbReference>
<dbReference type="RefSeq" id="WP_100367228.1">
    <property type="nucleotide sequence ID" value="NZ_PGTY01000001.1"/>
</dbReference>
<reference evidence="2 3" key="1">
    <citation type="submission" date="2017-11" db="EMBL/GenBank/DDBJ databases">
        <title>Genomic Encyclopedia of Archaeal and Bacterial Type Strains, Phase II (KMG-II): From Individual Species to Whole Genera.</title>
        <authorList>
            <person name="Goeker M."/>
        </authorList>
    </citation>
    <scope>NUCLEOTIDE SEQUENCE [LARGE SCALE GENOMIC DNA]</scope>
    <source>
        <strain evidence="2 3">DSM 29128</strain>
    </source>
</reference>
<evidence type="ECO:0000313" key="2">
    <source>
        <dbReference type="EMBL" id="PJI92406.1"/>
    </source>
</evidence>
<comment type="caution">
    <text evidence="2">The sequence shown here is derived from an EMBL/GenBank/DDBJ whole genome shotgun (WGS) entry which is preliminary data.</text>
</comment>
<protein>
    <submittedName>
        <fullName evidence="2">Uncharacterized protein</fullName>
    </submittedName>
</protein>
<proteinExistence type="predicted"/>
<evidence type="ECO:0000256" key="1">
    <source>
        <dbReference type="SAM" id="SignalP"/>
    </source>
</evidence>
<evidence type="ECO:0000313" key="3">
    <source>
        <dbReference type="Proteomes" id="UP000228531"/>
    </source>
</evidence>
<gene>
    <name evidence="2" type="ORF">BC777_1255</name>
</gene>
<keyword evidence="1" id="KW-0732">Signal</keyword>
<name>A0A2M8WNG2_9RHOB</name>
<feature type="chain" id="PRO_5014598436" evidence="1">
    <location>
        <begin position="20"/>
        <end position="270"/>
    </location>
</feature>
<keyword evidence="3" id="KW-1185">Reference proteome</keyword>